<evidence type="ECO:0000256" key="2">
    <source>
        <dbReference type="ARBA" id="ARBA00022679"/>
    </source>
</evidence>
<dbReference type="EMBL" id="CP001670">
    <property type="protein sequence ID" value="AFZ81651.1"/>
    <property type="molecule type" value="Genomic_DNA"/>
</dbReference>
<feature type="binding site" evidence="4">
    <location>
        <position position="112"/>
    </location>
    <ligand>
        <name>S-adenosyl-L-methionine</name>
        <dbReference type="ChEBI" id="CHEBI:59789"/>
    </ligand>
</feature>
<dbReference type="RefSeq" id="XP_004831317.1">
    <property type="nucleotide sequence ID" value="XM_004831260.1"/>
</dbReference>
<evidence type="ECO:0000256" key="3">
    <source>
        <dbReference type="ARBA" id="ARBA00022691"/>
    </source>
</evidence>
<dbReference type="PROSITE" id="PS01183">
    <property type="entry name" value="UBIE_1"/>
    <property type="match status" value="1"/>
</dbReference>
<dbReference type="Pfam" id="PF01209">
    <property type="entry name" value="Ubie_methyltran"/>
    <property type="match status" value="1"/>
</dbReference>
<accession>L0B348</accession>
<dbReference type="GeneID" id="15805372"/>
<keyword evidence="4" id="KW-0496">Mitochondrion</keyword>
<evidence type="ECO:0000313" key="6">
    <source>
        <dbReference type="Proteomes" id="UP000031512"/>
    </source>
</evidence>
<protein>
    <recommendedName>
        <fullName evidence="4">2-methoxy-6-polyprenyl-1,4-benzoquinol methylase, mitochondrial</fullName>
        <ecNumber evidence="4">2.1.1.201</ecNumber>
    </recommendedName>
    <alternativeName>
        <fullName evidence="4">Ubiquinone biosynthesis methyltransferase COQ5</fullName>
    </alternativeName>
</protein>
<dbReference type="AlphaFoldDB" id="L0B348"/>
<dbReference type="KEGG" id="beq:BEWA_010680"/>
<dbReference type="PANTHER" id="PTHR43591">
    <property type="entry name" value="METHYLTRANSFERASE"/>
    <property type="match status" value="1"/>
</dbReference>
<evidence type="ECO:0000256" key="4">
    <source>
        <dbReference type="HAMAP-Rule" id="MF_03191"/>
    </source>
</evidence>
<keyword evidence="4" id="KW-0999">Mitochondrion inner membrane</keyword>
<evidence type="ECO:0000256" key="1">
    <source>
        <dbReference type="ARBA" id="ARBA00022603"/>
    </source>
</evidence>
<dbReference type="InterPro" id="IPR029063">
    <property type="entry name" value="SAM-dependent_MTases_sf"/>
</dbReference>
<comment type="subcellular location">
    <subcellularLocation>
        <location evidence="4">Mitochondrion inner membrane</location>
        <topology evidence="4">Peripheral membrane protein</topology>
        <orientation evidence="4">Matrix side</orientation>
    </subcellularLocation>
</comment>
<dbReference type="GO" id="GO:0031314">
    <property type="term" value="C:extrinsic component of mitochondrial inner membrane"/>
    <property type="evidence" value="ECO:0007669"/>
    <property type="project" value="UniProtKB-UniRule"/>
</dbReference>
<dbReference type="OrthoDB" id="6329284at2759"/>
<dbReference type="PROSITE" id="PS01184">
    <property type="entry name" value="UBIE_2"/>
    <property type="match status" value="1"/>
</dbReference>
<dbReference type="STRING" id="1537102.L0B348"/>
<dbReference type="PROSITE" id="PS51608">
    <property type="entry name" value="SAM_MT_UBIE"/>
    <property type="match status" value="1"/>
</dbReference>
<comment type="pathway">
    <text evidence="4">Cofactor biosynthesis; ubiquinone biosynthesis.</text>
</comment>
<comment type="function">
    <text evidence="4">Methyltransferase required for the conversion of 2-polyprenyl-6-methoxy-1,4-benzoquinol (DDMQH2) to 2-polyprenyl-3-methyl-6-methoxy-1,4-benzoquinol (DMQH2).</text>
</comment>
<keyword evidence="4" id="KW-0472">Membrane</keyword>
<dbReference type="Proteomes" id="UP000031512">
    <property type="component" value="Chromosome 3"/>
</dbReference>
<organism evidence="5 6">
    <name type="scientific">Theileria equi strain WA</name>
    <dbReference type="NCBI Taxonomy" id="1537102"/>
    <lineage>
        <taxon>Eukaryota</taxon>
        <taxon>Sar</taxon>
        <taxon>Alveolata</taxon>
        <taxon>Apicomplexa</taxon>
        <taxon>Aconoidasida</taxon>
        <taxon>Piroplasmida</taxon>
        <taxon>Theileriidae</taxon>
        <taxon>Theileria</taxon>
    </lineage>
</organism>
<dbReference type="InterPro" id="IPR023576">
    <property type="entry name" value="UbiE/COQ5_MeTrFase_CS"/>
</dbReference>
<reference evidence="5 6" key="1">
    <citation type="journal article" date="2012" name="BMC Genomics">
        <title>Comparative genomic analysis and phylogenetic position of Theileria equi.</title>
        <authorList>
            <person name="Kappmeyer L.S."/>
            <person name="Thiagarajan M."/>
            <person name="Herndon D.R."/>
            <person name="Ramsay J.D."/>
            <person name="Caler E."/>
            <person name="Djikeng A."/>
            <person name="Gillespie J.J."/>
            <person name="Lau A.O."/>
            <person name="Roalson E.H."/>
            <person name="Silva J.C."/>
            <person name="Silva M.G."/>
            <person name="Suarez C.E."/>
            <person name="Ueti M.W."/>
            <person name="Nene V.M."/>
            <person name="Mealey R.H."/>
            <person name="Knowles D.P."/>
            <person name="Brayton K.A."/>
        </authorList>
    </citation>
    <scope>NUCLEOTIDE SEQUENCE [LARGE SCALE GENOMIC DNA]</scope>
    <source>
        <strain evidence="5 6">WA</strain>
    </source>
</reference>
<dbReference type="HAMAP" id="MF_01813">
    <property type="entry name" value="MenG_UbiE_methyltr"/>
    <property type="match status" value="1"/>
</dbReference>
<feature type="binding site" evidence="4">
    <location>
        <position position="150"/>
    </location>
    <ligand>
        <name>S-adenosyl-L-methionine</name>
        <dbReference type="ChEBI" id="CHEBI:59789"/>
    </ligand>
</feature>
<evidence type="ECO:0000313" key="5">
    <source>
        <dbReference type="EMBL" id="AFZ81651.1"/>
    </source>
</evidence>
<proteinExistence type="inferred from homology"/>
<gene>
    <name evidence="5" type="ORF">BEWA_010680</name>
</gene>
<dbReference type="VEuPathDB" id="PiroplasmaDB:BEWA_010680"/>
<keyword evidence="4" id="KW-0831">Ubiquinone biosynthesis</keyword>
<dbReference type="eggNOG" id="KOG1540">
    <property type="taxonomic scope" value="Eukaryota"/>
</dbReference>
<dbReference type="NCBIfam" id="TIGR01934">
    <property type="entry name" value="MenG_MenH_UbiE"/>
    <property type="match status" value="1"/>
</dbReference>
<keyword evidence="1 4" id="KW-0489">Methyltransferase</keyword>
<keyword evidence="2 4" id="KW-0808">Transferase</keyword>
<name>L0B348_THEEQ</name>
<comment type="catalytic activity">
    <reaction evidence="4">
        <text>a 2-methoxy-6-(all-trans-polyprenyl)benzene-1,4-diol + S-adenosyl-L-methionine = a 5-methoxy-2-methyl-3-(all-trans-polyprenyl)benzene-1,4-diol + S-adenosyl-L-homocysteine + H(+)</text>
        <dbReference type="Rhea" id="RHEA:28286"/>
        <dbReference type="Rhea" id="RHEA-COMP:10858"/>
        <dbReference type="Rhea" id="RHEA-COMP:10859"/>
        <dbReference type="ChEBI" id="CHEBI:15378"/>
        <dbReference type="ChEBI" id="CHEBI:57856"/>
        <dbReference type="ChEBI" id="CHEBI:59789"/>
        <dbReference type="ChEBI" id="CHEBI:84166"/>
        <dbReference type="ChEBI" id="CHEBI:84167"/>
        <dbReference type="EC" id="2.1.1.201"/>
    </reaction>
</comment>
<dbReference type="EC" id="2.1.1.201" evidence="4"/>
<comment type="similarity">
    <text evidence="4">Belongs to the class I-like SAM-binding methyltransferase superfamily. MenG/UbiE family.</text>
</comment>
<dbReference type="Gene3D" id="3.40.50.150">
    <property type="entry name" value="Vaccinia Virus protein VP39"/>
    <property type="match status" value="1"/>
</dbReference>
<dbReference type="SUPFAM" id="SSF53335">
    <property type="entry name" value="S-adenosyl-L-methionine-dependent methyltransferases"/>
    <property type="match status" value="1"/>
</dbReference>
<comment type="caution">
    <text evidence="4">Lacks conserved residue(s) required for the propagation of feature annotation.</text>
</comment>
<keyword evidence="3 4" id="KW-0949">S-adenosyl-L-methionine</keyword>
<comment type="subunit">
    <text evidence="4">Component of a multi-subunit COQ enzyme complex.</text>
</comment>
<dbReference type="CDD" id="cd02440">
    <property type="entry name" value="AdoMet_MTases"/>
    <property type="match status" value="1"/>
</dbReference>
<dbReference type="NCBIfam" id="NF001244">
    <property type="entry name" value="PRK00216.1-5"/>
    <property type="match status" value="1"/>
</dbReference>
<sequence length="308" mass="35035">MIFRHISDTGPRLLPYLFSMRSRPFEIIYRNNSTNSYTSSFVRSVFSNVASNYDLMNDLMSLGIHRIWKAVFVKEVMLGVQNMIRHLSKRTFANENDSADVPVKILDLAGGTGDITFALLKHFKELKMTDSRGFIIHNGPKITPQIFVLDPSEEMVSIGKNKASESNTSDSIFWTIGEAEQMPFDDNSFDVITVAFGVRNFTDRKMGLRECYRVLKPGGRLVILEFSHCENNFFSSLYKSYSNCVIPLLGKYVANDQGAYDYLVDSIRNFPKQHELADMLTNSGFVYVSYRNLTNGIVCIHSAFKQDV</sequence>
<dbReference type="InterPro" id="IPR004033">
    <property type="entry name" value="UbiE/COQ5_MeTrFase"/>
</dbReference>
<keyword evidence="6" id="KW-1185">Reference proteome</keyword>
<dbReference type="GO" id="GO:0008425">
    <property type="term" value="F:2-methoxy-6-polyprenyl-1,4-benzoquinol methyltransferase activity"/>
    <property type="evidence" value="ECO:0007669"/>
    <property type="project" value="UniProtKB-UniRule"/>
</dbReference>
<dbReference type="GO" id="GO:0032259">
    <property type="term" value="P:methylation"/>
    <property type="evidence" value="ECO:0007669"/>
    <property type="project" value="UniProtKB-KW"/>
</dbReference>
<dbReference type="PANTHER" id="PTHR43591:SF24">
    <property type="entry name" value="2-METHOXY-6-POLYPRENYL-1,4-BENZOQUINOL METHYLASE, MITOCHONDRIAL"/>
    <property type="match status" value="1"/>
</dbReference>
<dbReference type="UniPathway" id="UPA00232"/>